<keyword evidence="3" id="KW-1185">Reference proteome</keyword>
<organism evidence="2 3">
    <name type="scientific">Rotaria magnacalcarata</name>
    <dbReference type="NCBI Taxonomy" id="392030"/>
    <lineage>
        <taxon>Eukaryota</taxon>
        <taxon>Metazoa</taxon>
        <taxon>Spiralia</taxon>
        <taxon>Gnathifera</taxon>
        <taxon>Rotifera</taxon>
        <taxon>Eurotatoria</taxon>
        <taxon>Bdelloidea</taxon>
        <taxon>Philodinida</taxon>
        <taxon>Philodinidae</taxon>
        <taxon>Rotaria</taxon>
    </lineage>
</organism>
<feature type="non-terminal residue" evidence="2">
    <location>
        <position position="64"/>
    </location>
</feature>
<dbReference type="Pfam" id="PF21738">
    <property type="entry name" value="DJR-like_dom"/>
    <property type="match status" value="1"/>
</dbReference>
<dbReference type="PANTHER" id="PTHR36159">
    <property type="entry name" value="PROTEIN CBG23766"/>
    <property type="match status" value="1"/>
</dbReference>
<dbReference type="Proteomes" id="UP000663866">
    <property type="component" value="Unassembled WGS sequence"/>
</dbReference>
<comment type="caution">
    <text evidence="2">The sequence shown here is derived from an EMBL/GenBank/DDBJ whole genome shotgun (WGS) entry which is preliminary data.</text>
</comment>
<protein>
    <recommendedName>
        <fullName evidence="1">Double jelly roll-like domain-containing protein</fullName>
    </recommendedName>
</protein>
<name>A0A820HXB3_9BILA</name>
<reference evidence="2" key="1">
    <citation type="submission" date="2021-02" db="EMBL/GenBank/DDBJ databases">
        <authorList>
            <person name="Nowell W R."/>
        </authorList>
    </citation>
    <scope>NUCLEOTIDE SEQUENCE</scope>
</reference>
<evidence type="ECO:0000313" key="2">
    <source>
        <dbReference type="EMBL" id="CAF4298015.1"/>
    </source>
</evidence>
<gene>
    <name evidence="2" type="ORF">OVN521_LOCUS31200</name>
</gene>
<proteinExistence type="predicted"/>
<dbReference type="InterPro" id="IPR049512">
    <property type="entry name" value="DJR-like_dom"/>
</dbReference>
<sequence length="64" mass="7381">MVSGQTTFDWRLNVTAGAEKPRYIVLAFQTDKSDNQIKNPAIFDHCDVKNAYVQLNSERYPEMD</sequence>
<feature type="domain" description="Double jelly roll-like" evidence="1">
    <location>
        <begin position="4"/>
        <end position="62"/>
    </location>
</feature>
<evidence type="ECO:0000313" key="3">
    <source>
        <dbReference type="Proteomes" id="UP000663866"/>
    </source>
</evidence>
<accession>A0A820HXB3</accession>
<dbReference type="EMBL" id="CAJOBG010014221">
    <property type="protein sequence ID" value="CAF4298015.1"/>
    <property type="molecule type" value="Genomic_DNA"/>
</dbReference>
<evidence type="ECO:0000259" key="1">
    <source>
        <dbReference type="Pfam" id="PF21738"/>
    </source>
</evidence>
<dbReference type="AlphaFoldDB" id="A0A820HXB3"/>
<dbReference type="PANTHER" id="PTHR36159:SF1">
    <property type="entry name" value="RETROVIRUS-RELATED POL POLYPROTEIN FROM TRANSPOSON 412-LIKE PROTEIN"/>
    <property type="match status" value="1"/>
</dbReference>